<evidence type="ECO:0000313" key="2">
    <source>
        <dbReference type="Proteomes" id="UP000033047"/>
    </source>
</evidence>
<organism evidence="1 2">
    <name type="scientific">Parabacteroides goldsteinii DSM 19448 = WAL 12034</name>
    <dbReference type="NCBI Taxonomy" id="927665"/>
    <lineage>
        <taxon>Bacteria</taxon>
        <taxon>Pseudomonadati</taxon>
        <taxon>Bacteroidota</taxon>
        <taxon>Bacteroidia</taxon>
        <taxon>Bacteroidales</taxon>
        <taxon>Tannerellaceae</taxon>
        <taxon>Parabacteroides</taxon>
    </lineage>
</organism>
<reference evidence="1 2" key="1">
    <citation type="submission" date="2013-04" db="EMBL/GenBank/DDBJ databases">
        <title>The Genome Sequence of Parabacteroides goldsteinii DSM 19448.</title>
        <authorList>
            <consortium name="The Broad Institute Genomics Platform"/>
            <person name="Earl A."/>
            <person name="Ward D."/>
            <person name="Feldgarden M."/>
            <person name="Gevers D."/>
            <person name="Martens E."/>
            <person name="Sakamoto M."/>
            <person name="Benno Y."/>
            <person name="Song Y."/>
            <person name="Liu C."/>
            <person name="Lee J."/>
            <person name="Bolanos M."/>
            <person name="Vaisanen M.L."/>
            <person name="Finegold S.M."/>
            <person name="Walker B."/>
            <person name="Young S."/>
            <person name="Zeng Q."/>
            <person name="Gargeya S."/>
            <person name="Fitzgerald M."/>
            <person name="Haas B."/>
            <person name="Abouelleil A."/>
            <person name="Allen A.W."/>
            <person name="Alvarado L."/>
            <person name="Arachchi H.M."/>
            <person name="Berlin A.M."/>
            <person name="Chapman S.B."/>
            <person name="Gainer-Dewar J."/>
            <person name="Goldberg J."/>
            <person name="Griggs A."/>
            <person name="Gujja S."/>
            <person name="Hansen M."/>
            <person name="Howarth C."/>
            <person name="Imamovic A."/>
            <person name="Ireland A."/>
            <person name="Larimer J."/>
            <person name="McCowan C."/>
            <person name="Murphy C."/>
            <person name="Pearson M."/>
            <person name="Poon T.W."/>
            <person name="Priest M."/>
            <person name="Roberts A."/>
            <person name="Saif S."/>
            <person name="Shea T."/>
            <person name="Sisk P."/>
            <person name="Sykes S."/>
            <person name="Wortman J."/>
            <person name="Nusbaum C."/>
            <person name="Birren B."/>
        </authorList>
    </citation>
    <scope>NUCLEOTIDE SEQUENCE [LARGE SCALE GENOMIC DNA]</scope>
    <source>
        <strain evidence="1 2">DSM 19448</strain>
    </source>
</reference>
<sequence length="55" mass="6141">MSAKPYSLSPHVVIHTIAKEAEKNGISALIAVARYKHETRCYNIRGYRSPKITGL</sequence>
<accession>A0A0F5IQC3</accession>
<dbReference type="EMBL" id="AQHV01000026">
    <property type="protein sequence ID" value="KKB47332.1"/>
    <property type="molecule type" value="Genomic_DNA"/>
</dbReference>
<dbReference type="AlphaFoldDB" id="A0A0F5IQC3"/>
<dbReference type="PATRIC" id="fig|927665.4.peg.4863"/>
<dbReference type="HOGENOM" id="CLU_3028120_0_0_10"/>
<comment type="caution">
    <text evidence="1">The sequence shown here is derived from an EMBL/GenBank/DDBJ whole genome shotgun (WGS) entry which is preliminary data.</text>
</comment>
<dbReference type="Proteomes" id="UP000033047">
    <property type="component" value="Unassembled WGS sequence"/>
</dbReference>
<proteinExistence type="predicted"/>
<protein>
    <submittedName>
        <fullName evidence="1">Uncharacterized protein</fullName>
    </submittedName>
</protein>
<gene>
    <name evidence="1" type="ORF">HMPREF1535_04742</name>
</gene>
<name>A0A0F5IQC3_9BACT</name>
<evidence type="ECO:0000313" key="1">
    <source>
        <dbReference type="EMBL" id="KKB47332.1"/>
    </source>
</evidence>